<sequence length="62" mass="7031">MPKDLSVKVDITGTDAFNGFINILKEVMEDERVPDVVKDETTIKINGLINKNKEEQRNAEVK</sequence>
<evidence type="ECO:0000313" key="1">
    <source>
        <dbReference type="EMBL" id="MEY7998614.1"/>
    </source>
</evidence>
<dbReference type="Proteomes" id="UP001564657">
    <property type="component" value="Unassembled WGS sequence"/>
</dbReference>
<reference evidence="1 2" key="1">
    <citation type="submission" date="2024-08" db="EMBL/GenBank/DDBJ databases">
        <title>Clostridium lapicellarii sp. nov., and Clostridium renhuaiense sp. nov., two species isolated from the mud in a fermentation cellar used for producing sauce-flavour Chinese liquors.</title>
        <authorList>
            <person name="Yang F."/>
            <person name="Wang H."/>
            <person name="Chen L.Q."/>
            <person name="Zhou N."/>
            <person name="Lu J.J."/>
            <person name="Pu X.X."/>
            <person name="Wan B."/>
            <person name="Wang L."/>
            <person name="Liu S.J."/>
        </authorList>
    </citation>
    <scope>NUCLEOTIDE SEQUENCE [LARGE SCALE GENOMIC DNA]</scope>
    <source>
        <strain evidence="1 2">MT-5</strain>
    </source>
</reference>
<protein>
    <submittedName>
        <fullName evidence="1">Uncharacterized protein</fullName>
    </submittedName>
</protein>
<keyword evidence="2" id="KW-1185">Reference proteome</keyword>
<gene>
    <name evidence="1" type="ORF">AB8U03_00110</name>
</gene>
<accession>A0ABV4BIK3</accession>
<organism evidence="1 2">
    <name type="scientific">Clostridium moutaii</name>
    <dbReference type="NCBI Taxonomy" id="3240932"/>
    <lineage>
        <taxon>Bacteria</taxon>
        <taxon>Bacillati</taxon>
        <taxon>Bacillota</taxon>
        <taxon>Clostridia</taxon>
        <taxon>Eubacteriales</taxon>
        <taxon>Clostridiaceae</taxon>
        <taxon>Clostridium</taxon>
    </lineage>
</organism>
<dbReference type="EMBL" id="JBGEWD010000001">
    <property type="protein sequence ID" value="MEY7998614.1"/>
    <property type="molecule type" value="Genomic_DNA"/>
</dbReference>
<evidence type="ECO:0000313" key="2">
    <source>
        <dbReference type="Proteomes" id="UP001564657"/>
    </source>
</evidence>
<name>A0ABV4BIK3_9CLOT</name>
<dbReference type="RefSeq" id="WP_369702512.1">
    <property type="nucleotide sequence ID" value="NZ_JBGEWD010000001.1"/>
</dbReference>
<comment type="caution">
    <text evidence="1">The sequence shown here is derived from an EMBL/GenBank/DDBJ whole genome shotgun (WGS) entry which is preliminary data.</text>
</comment>
<proteinExistence type="predicted"/>